<accession>A0A6J6H812</accession>
<evidence type="ECO:0000313" key="3">
    <source>
        <dbReference type="EMBL" id="CAB4607455.1"/>
    </source>
</evidence>
<name>A0A6J6H812_9ZZZZ</name>
<feature type="domain" description="Rhodanese" evidence="1">
    <location>
        <begin position="38"/>
        <end position="128"/>
    </location>
</feature>
<dbReference type="SUPFAM" id="SSF52821">
    <property type="entry name" value="Rhodanese/Cell cycle control phosphatase"/>
    <property type="match status" value="1"/>
</dbReference>
<dbReference type="InterPro" id="IPR036873">
    <property type="entry name" value="Rhodanese-like_dom_sf"/>
</dbReference>
<dbReference type="Pfam" id="PF00581">
    <property type="entry name" value="Rhodanese"/>
    <property type="match status" value="1"/>
</dbReference>
<proteinExistence type="predicted"/>
<dbReference type="PANTHER" id="PTHR43031">
    <property type="entry name" value="FAD-DEPENDENT OXIDOREDUCTASE"/>
    <property type="match status" value="1"/>
</dbReference>
<dbReference type="InterPro" id="IPR001763">
    <property type="entry name" value="Rhodanese-like_dom"/>
</dbReference>
<dbReference type="AlphaFoldDB" id="A0A6J6H812"/>
<dbReference type="EMBL" id="CAEZUQ010000056">
    <property type="protein sequence ID" value="CAB4607455.1"/>
    <property type="molecule type" value="Genomic_DNA"/>
</dbReference>
<protein>
    <submittedName>
        <fullName evidence="3">Unannotated protein</fullName>
    </submittedName>
</protein>
<dbReference type="EMBL" id="CAEZSJ010000084">
    <property type="protein sequence ID" value="CAB4540861.1"/>
    <property type="molecule type" value="Genomic_DNA"/>
</dbReference>
<gene>
    <name evidence="2" type="ORF">UFOPK1425_00545</name>
    <name evidence="3" type="ORF">UFOPK1842_00578</name>
</gene>
<sequence length="129" mass="13484">MKKLIVALSISALFLTGCGSSSSSVTNQGASDFAKTTSDSSVVVLDVRTPGEFMVGHIANAINIDVEGMQFNADVSKLDKSKTYAVYCHSGRRSAIATAEMSKLGFKTLFNLEGGIGAWSAAGQTLVNN</sequence>
<organism evidence="3">
    <name type="scientific">freshwater metagenome</name>
    <dbReference type="NCBI Taxonomy" id="449393"/>
    <lineage>
        <taxon>unclassified sequences</taxon>
        <taxon>metagenomes</taxon>
        <taxon>ecological metagenomes</taxon>
    </lineage>
</organism>
<dbReference type="CDD" id="cd00158">
    <property type="entry name" value="RHOD"/>
    <property type="match status" value="1"/>
</dbReference>
<dbReference type="InterPro" id="IPR050229">
    <property type="entry name" value="GlpE_sulfurtransferase"/>
</dbReference>
<reference evidence="3" key="1">
    <citation type="submission" date="2020-05" db="EMBL/GenBank/DDBJ databases">
        <authorList>
            <person name="Chiriac C."/>
            <person name="Salcher M."/>
            <person name="Ghai R."/>
            <person name="Kavagutti S V."/>
        </authorList>
    </citation>
    <scope>NUCLEOTIDE SEQUENCE</scope>
</reference>
<dbReference type="PROSITE" id="PS51257">
    <property type="entry name" value="PROKAR_LIPOPROTEIN"/>
    <property type="match status" value="1"/>
</dbReference>
<dbReference type="SMART" id="SM00450">
    <property type="entry name" value="RHOD"/>
    <property type="match status" value="1"/>
</dbReference>
<evidence type="ECO:0000313" key="2">
    <source>
        <dbReference type="EMBL" id="CAB4540861.1"/>
    </source>
</evidence>
<evidence type="ECO:0000259" key="1">
    <source>
        <dbReference type="PROSITE" id="PS50206"/>
    </source>
</evidence>
<dbReference type="PANTHER" id="PTHR43031:SF16">
    <property type="entry name" value="OXIDOREDUCTASE"/>
    <property type="match status" value="1"/>
</dbReference>
<dbReference type="Gene3D" id="3.40.250.10">
    <property type="entry name" value="Rhodanese-like domain"/>
    <property type="match status" value="1"/>
</dbReference>
<dbReference type="PROSITE" id="PS50206">
    <property type="entry name" value="RHODANESE_3"/>
    <property type="match status" value="1"/>
</dbReference>